<keyword evidence="7" id="KW-0539">Nucleus</keyword>
<feature type="domain" description="N-acetyltransferase ESCO zinc-finger" evidence="10">
    <location>
        <begin position="341"/>
        <end position="371"/>
    </location>
</feature>
<keyword evidence="6" id="KW-0862">Zinc</keyword>
<dbReference type="PANTHER" id="PTHR45884:SF2">
    <property type="entry name" value="N-ACETYLTRANSFERASE ECO"/>
    <property type="match status" value="1"/>
</dbReference>
<evidence type="ECO:0000256" key="4">
    <source>
        <dbReference type="ARBA" id="ARBA00022723"/>
    </source>
</evidence>
<keyword evidence="9" id="KW-0012">Acyltransferase</keyword>
<comment type="subcellular location">
    <subcellularLocation>
        <location evidence="1">Nucleus</location>
    </subcellularLocation>
</comment>
<evidence type="ECO:0000259" key="11">
    <source>
        <dbReference type="Pfam" id="PF13880"/>
    </source>
</evidence>
<evidence type="ECO:0000256" key="2">
    <source>
        <dbReference type="ARBA" id="ARBA00005816"/>
    </source>
</evidence>
<keyword evidence="13" id="KW-1185">Reference proteome</keyword>
<evidence type="ECO:0000313" key="13">
    <source>
        <dbReference type="Proteomes" id="UP001162162"/>
    </source>
</evidence>
<dbReference type="Pfam" id="PF13880">
    <property type="entry name" value="Acetyltransf_13"/>
    <property type="match status" value="1"/>
</dbReference>
<protein>
    <recommendedName>
        <fullName evidence="14">N-acetyltransferase domain-containing protein</fullName>
    </recommendedName>
</protein>
<evidence type="ECO:0000256" key="3">
    <source>
        <dbReference type="ARBA" id="ARBA00022679"/>
    </source>
</evidence>
<evidence type="ECO:0000256" key="8">
    <source>
        <dbReference type="ARBA" id="ARBA00023306"/>
    </source>
</evidence>
<dbReference type="Proteomes" id="UP001162162">
    <property type="component" value="Unassembled WGS sequence"/>
</dbReference>
<feature type="domain" description="N-acetyltransferase ESCO acetyl-transferase" evidence="11">
    <location>
        <begin position="436"/>
        <end position="478"/>
    </location>
</feature>
<gene>
    <name evidence="12" type="ORF">NQ318_011209</name>
</gene>
<dbReference type="EMBL" id="JAPWTK010000224">
    <property type="protein sequence ID" value="KAJ8945229.1"/>
    <property type="molecule type" value="Genomic_DNA"/>
</dbReference>
<sequence>TLENTSTKRKLSPVTSPVQIKKNIKLDSKNSKVRTTLFPEVNVSLSTKRFYPKTENIMENLLRYRRRNGQINAGVSHKIKKPKQKKLSKAALLKAATSAANNSAIVDYIKDLKELKTVRNEQTNLIENKENVVGNMVNEKQIITHNVIKENKCGTSGRALEIEAGKKRPLSPLPEKDPNKKFFKFSQARGPILPMLNIDNILSSLSDDNNGLNMEQSDTEIVLQAHSSVTASENSILLHPQPVQCAANIILSPISQMCDVTSGLALNSPKKVRNLTSILNSMPNTTSHDTSIFKGCSANTEQQKLFPVFCQNSKNANFPDRRENRTLPRTAKRFKVLEKSQMLLDAGQKKFGVTQCTECNFVYHIGDPSDLKGWKNERVVEDFNGSGRIIHILPDDSKIWWKKAKELMHLINCELGCYEMEFSLDHCQVFLYIKTRIWVSRNYQRHGIGTALMNAVKKNFLPGCVLGDTDIALSCPTDMERASAKDAL</sequence>
<evidence type="ECO:0000256" key="7">
    <source>
        <dbReference type="ARBA" id="ARBA00023242"/>
    </source>
</evidence>
<evidence type="ECO:0000256" key="9">
    <source>
        <dbReference type="ARBA" id="ARBA00023315"/>
    </source>
</evidence>
<proteinExistence type="inferred from homology"/>
<dbReference type="GO" id="GO:0005634">
    <property type="term" value="C:nucleus"/>
    <property type="evidence" value="ECO:0007669"/>
    <property type="project" value="UniProtKB-SubCell"/>
</dbReference>
<keyword evidence="3" id="KW-0808">Transferase</keyword>
<feature type="non-terminal residue" evidence="12">
    <location>
        <position position="488"/>
    </location>
</feature>
<evidence type="ECO:0000256" key="5">
    <source>
        <dbReference type="ARBA" id="ARBA00022771"/>
    </source>
</evidence>
<comment type="similarity">
    <text evidence="2">Belongs to the acetyltransferase family. ECO subfamily.</text>
</comment>
<dbReference type="CDD" id="cd04301">
    <property type="entry name" value="NAT_SF"/>
    <property type="match status" value="1"/>
</dbReference>
<dbReference type="GO" id="GO:0061733">
    <property type="term" value="F:protein-lysine-acetyltransferase activity"/>
    <property type="evidence" value="ECO:0007669"/>
    <property type="project" value="TreeGrafter"/>
</dbReference>
<evidence type="ECO:0000256" key="6">
    <source>
        <dbReference type="ARBA" id="ARBA00022833"/>
    </source>
</evidence>
<accession>A0AAV8Y2R6</accession>
<dbReference type="GO" id="GO:0007064">
    <property type="term" value="P:mitotic sister chromatid cohesion"/>
    <property type="evidence" value="ECO:0007669"/>
    <property type="project" value="TreeGrafter"/>
</dbReference>
<keyword evidence="8" id="KW-0131">Cell cycle</keyword>
<evidence type="ECO:0000256" key="1">
    <source>
        <dbReference type="ARBA" id="ARBA00004123"/>
    </source>
</evidence>
<name>A0AAV8Y2R6_9CUCU</name>
<comment type="caution">
    <text evidence="12">The sequence shown here is derived from an EMBL/GenBank/DDBJ whole genome shotgun (WGS) entry which is preliminary data.</text>
</comment>
<reference evidence="12" key="1">
    <citation type="journal article" date="2023" name="Insect Mol. Biol.">
        <title>Genome sequencing provides insights into the evolution of gene families encoding plant cell wall-degrading enzymes in longhorned beetles.</title>
        <authorList>
            <person name="Shin N.R."/>
            <person name="Okamura Y."/>
            <person name="Kirsch R."/>
            <person name="Pauchet Y."/>
        </authorList>
    </citation>
    <scope>NUCLEOTIDE SEQUENCE</scope>
    <source>
        <strain evidence="12">AMC_N1</strain>
    </source>
</reference>
<dbReference type="GO" id="GO:0008270">
    <property type="term" value="F:zinc ion binding"/>
    <property type="evidence" value="ECO:0007669"/>
    <property type="project" value="UniProtKB-KW"/>
</dbReference>
<keyword evidence="4" id="KW-0479">Metal-binding</keyword>
<organism evidence="12 13">
    <name type="scientific">Aromia moschata</name>
    <dbReference type="NCBI Taxonomy" id="1265417"/>
    <lineage>
        <taxon>Eukaryota</taxon>
        <taxon>Metazoa</taxon>
        <taxon>Ecdysozoa</taxon>
        <taxon>Arthropoda</taxon>
        <taxon>Hexapoda</taxon>
        <taxon>Insecta</taxon>
        <taxon>Pterygota</taxon>
        <taxon>Neoptera</taxon>
        <taxon>Endopterygota</taxon>
        <taxon>Coleoptera</taxon>
        <taxon>Polyphaga</taxon>
        <taxon>Cucujiformia</taxon>
        <taxon>Chrysomeloidea</taxon>
        <taxon>Cerambycidae</taxon>
        <taxon>Cerambycinae</taxon>
        <taxon>Callichromatini</taxon>
        <taxon>Aromia</taxon>
    </lineage>
</organism>
<evidence type="ECO:0000259" key="10">
    <source>
        <dbReference type="Pfam" id="PF13878"/>
    </source>
</evidence>
<feature type="non-terminal residue" evidence="12">
    <location>
        <position position="1"/>
    </location>
</feature>
<dbReference type="GO" id="GO:0000785">
    <property type="term" value="C:chromatin"/>
    <property type="evidence" value="ECO:0007669"/>
    <property type="project" value="TreeGrafter"/>
</dbReference>
<dbReference type="Pfam" id="PF13878">
    <property type="entry name" value="zf-C2H2_3"/>
    <property type="match status" value="1"/>
</dbReference>
<evidence type="ECO:0008006" key="14">
    <source>
        <dbReference type="Google" id="ProtNLM"/>
    </source>
</evidence>
<dbReference type="InterPro" id="IPR028005">
    <property type="entry name" value="AcTrfase_ESCO_Znf_dom"/>
</dbReference>
<evidence type="ECO:0000313" key="12">
    <source>
        <dbReference type="EMBL" id="KAJ8945229.1"/>
    </source>
</evidence>
<dbReference type="InterPro" id="IPR028009">
    <property type="entry name" value="ESCO_Acetyltransf_dom"/>
</dbReference>
<dbReference type="PANTHER" id="PTHR45884">
    <property type="entry name" value="N-ACETYLTRANSFERASE ECO"/>
    <property type="match status" value="1"/>
</dbReference>
<dbReference type="AlphaFoldDB" id="A0AAV8Y2R6"/>
<keyword evidence="5" id="KW-0863">Zinc-finger</keyword>